<dbReference type="InterPro" id="IPR002078">
    <property type="entry name" value="Sigma_54_int"/>
</dbReference>
<gene>
    <name evidence="6" type="ORF">SCALIN_C10_0106</name>
</gene>
<dbReference type="Gene3D" id="3.40.50.2300">
    <property type="match status" value="1"/>
</dbReference>
<accession>A0A286TWT2</accession>
<protein>
    <submittedName>
        <fullName evidence="6">Response regulator</fullName>
    </submittedName>
</protein>
<dbReference type="GO" id="GO:0006355">
    <property type="term" value="P:regulation of DNA-templated transcription"/>
    <property type="evidence" value="ECO:0007669"/>
    <property type="project" value="InterPro"/>
</dbReference>
<dbReference type="Pfam" id="PF00158">
    <property type="entry name" value="Sigma54_activat"/>
    <property type="match status" value="1"/>
</dbReference>
<evidence type="ECO:0000259" key="4">
    <source>
        <dbReference type="PROSITE" id="PS50045"/>
    </source>
</evidence>
<evidence type="ECO:0000313" key="6">
    <source>
        <dbReference type="EMBL" id="GAX60346.1"/>
    </source>
</evidence>
<feature type="domain" description="Sigma-54 factor interaction" evidence="4">
    <location>
        <begin position="146"/>
        <end position="385"/>
    </location>
</feature>
<dbReference type="RefSeq" id="WP_162532188.1">
    <property type="nucleotide sequence ID" value="NZ_BAOS01000010.1"/>
</dbReference>
<keyword evidence="7" id="KW-1185">Reference proteome</keyword>
<dbReference type="Gene3D" id="3.40.50.300">
    <property type="entry name" value="P-loop containing nucleotide triphosphate hydrolases"/>
    <property type="match status" value="1"/>
</dbReference>
<dbReference type="PANTHER" id="PTHR32071">
    <property type="entry name" value="TRANSCRIPTIONAL REGULATORY PROTEIN"/>
    <property type="match status" value="1"/>
</dbReference>
<keyword evidence="1" id="KW-0547">Nucleotide-binding</keyword>
<comment type="caution">
    <text evidence="6">The sequence shown here is derived from an EMBL/GenBank/DDBJ whole genome shotgun (WGS) entry which is preliminary data.</text>
</comment>
<dbReference type="InterPro" id="IPR003593">
    <property type="entry name" value="AAA+_ATPase"/>
</dbReference>
<sequence>MNYRKNRILVIDDEPGWCTLLKSGLQEHDLEVEYETEAENALKAISSFKPDAVLLDVLFGNVSKGKLVFKHIKKSYPNLTIIMLSSTVADDDFMLKDYPECAFAFAKNQLNSGIDGIYRSFTEKIRRAIRNTEATSDSLQKEFDFVIGKTTAMKKVCKDILNAAATNATILITGESGVGKGLIASAIKDNSNRSDKQFVIKSCTDFPSDNILISELFGHEKGAFTGAEESHHGILEEACGGTVFIDEIGDASLEAQGRLLRFLQEKTIRRMKGKKDIKIDARVIMATNKNLQSLIRADKFREDLFYRLNQYKILVPSLRERKDDIPDFLAYFIRKFNKEDDKNILVETKNGEKDYLRADVLELLKRYDWPGNIREFENTVRRAMINAGDSNILQTDYFDFDVKGEIEKQPSDIEKLIDEIFKKKWRGKDKWMKFAKIYTTNGGRKEILQKCVQRLKSDRQNSNIRYQDLADLFGITENNMRQQFHVLEINWKDLKK</sequence>
<feature type="domain" description="Response regulatory" evidence="5">
    <location>
        <begin position="7"/>
        <end position="134"/>
    </location>
</feature>
<dbReference type="GO" id="GO:0005524">
    <property type="term" value="F:ATP binding"/>
    <property type="evidence" value="ECO:0007669"/>
    <property type="project" value="UniProtKB-KW"/>
</dbReference>
<keyword evidence="3" id="KW-0597">Phosphoprotein</keyword>
<proteinExistence type="predicted"/>
<evidence type="ECO:0000256" key="3">
    <source>
        <dbReference type="PROSITE-ProRule" id="PRU00169"/>
    </source>
</evidence>
<dbReference type="PROSITE" id="PS00675">
    <property type="entry name" value="SIGMA54_INTERACT_1"/>
    <property type="match status" value="1"/>
</dbReference>
<dbReference type="Proteomes" id="UP000218542">
    <property type="component" value="Unassembled WGS sequence"/>
</dbReference>
<dbReference type="SMART" id="SM00382">
    <property type="entry name" value="AAA"/>
    <property type="match status" value="1"/>
</dbReference>
<dbReference type="Gene3D" id="1.10.8.60">
    <property type="match status" value="1"/>
</dbReference>
<evidence type="ECO:0000259" key="5">
    <source>
        <dbReference type="PROSITE" id="PS50110"/>
    </source>
</evidence>
<dbReference type="GO" id="GO:0000160">
    <property type="term" value="P:phosphorelay signal transduction system"/>
    <property type="evidence" value="ECO:0007669"/>
    <property type="project" value="InterPro"/>
</dbReference>
<dbReference type="SUPFAM" id="SSF52540">
    <property type="entry name" value="P-loop containing nucleoside triphosphate hydrolases"/>
    <property type="match status" value="1"/>
</dbReference>
<dbReference type="FunFam" id="3.40.50.300:FF:000006">
    <property type="entry name" value="DNA-binding transcriptional regulator NtrC"/>
    <property type="match status" value="1"/>
</dbReference>
<dbReference type="PROSITE" id="PS50045">
    <property type="entry name" value="SIGMA54_INTERACT_4"/>
    <property type="match status" value="1"/>
</dbReference>
<dbReference type="CDD" id="cd00156">
    <property type="entry name" value="REC"/>
    <property type="match status" value="1"/>
</dbReference>
<name>A0A286TWT2_9BACT</name>
<dbReference type="Pfam" id="PF25601">
    <property type="entry name" value="AAA_lid_14"/>
    <property type="match status" value="1"/>
</dbReference>
<dbReference type="Pfam" id="PF00072">
    <property type="entry name" value="Response_reg"/>
    <property type="match status" value="1"/>
</dbReference>
<evidence type="ECO:0000256" key="1">
    <source>
        <dbReference type="ARBA" id="ARBA00022741"/>
    </source>
</evidence>
<dbReference type="EMBL" id="BAOS01000010">
    <property type="protein sequence ID" value="GAX60346.1"/>
    <property type="molecule type" value="Genomic_DNA"/>
</dbReference>
<dbReference type="InterPro" id="IPR001789">
    <property type="entry name" value="Sig_transdc_resp-reg_receiver"/>
</dbReference>
<dbReference type="InterPro" id="IPR025662">
    <property type="entry name" value="Sigma_54_int_dom_ATP-bd_1"/>
</dbReference>
<feature type="modified residue" description="4-aspartylphosphate" evidence="3">
    <location>
        <position position="56"/>
    </location>
</feature>
<dbReference type="SUPFAM" id="SSF52172">
    <property type="entry name" value="CheY-like"/>
    <property type="match status" value="1"/>
</dbReference>
<dbReference type="InterPro" id="IPR058031">
    <property type="entry name" value="AAA_lid_NorR"/>
</dbReference>
<organism evidence="6 7">
    <name type="scientific">Candidatus Scalindua japonica</name>
    <dbReference type="NCBI Taxonomy" id="1284222"/>
    <lineage>
        <taxon>Bacteria</taxon>
        <taxon>Pseudomonadati</taxon>
        <taxon>Planctomycetota</taxon>
        <taxon>Candidatus Brocadiia</taxon>
        <taxon>Candidatus Brocadiales</taxon>
        <taxon>Candidatus Scalinduaceae</taxon>
        <taxon>Candidatus Scalindua</taxon>
    </lineage>
</organism>
<reference evidence="7" key="1">
    <citation type="journal article" date="2017" name="Environ. Microbiol. Rep.">
        <title>Genetic Diversity of Marine Anaerobic Ammonium-Oxidizing Bacteria as Revealed by Genomic and Proteomic Analyses of 'Candidatus Scalindua japonica'.</title>
        <authorList>
            <person name="Oshiki M."/>
            <person name="Mizuto K."/>
            <person name="Kimura Z."/>
            <person name="Kindaichi T."/>
            <person name="Satoh H."/>
            <person name="Okabe S."/>
        </authorList>
    </citation>
    <scope>NUCLEOTIDE SEQUENCE [LARGE SCALE GENOMIC DNA]</scope>
    <source>
        <strain evidence="7">husup-a2</strain>
    </source>
</reference>
<dbReference type="PROSITE" id="PS50110">
    <property type="entry name" value="RESPONSE_REGULATORY"/>
    <property type="match status" value="1"/>
</dbReference>
<dbReference type="CDD" id="cd00009">
    <property type="entry name" value="AAA"/>
    <property type="match status" value="1"/>
</dbReference>
<dbReference type="InterPro" id="IPR011006">
    <property type="entry name" value="CheY-like_superfamily"/>
</dbReference>
<keyword evidence="2" id="KW-0067">ATP-binding</keyword>
<dbReference type="AlphaFoldDB" id="A0A286TWT2"/>
<dbReference type="InterPro" id="IPR027417">
    <property type="entry name" value="P-loop_NTPase"/>
</dbReference>
<evidence type="ECO:0000256" key="2">
    <source>
        <dbReference type="ARBA" id="ARBA00022840"/>
    </source>
</evidence>
<evidence type="ECO:0000313" key="7">
    <source>
        <dbReference type="Proteomes" id="UP000218542"/>
    </source>
</evidence>